<evidence type="ECO:0000313" key="1">
    <source>
        <dbReference type="EMBL" id="RNA39490.1"/>
    </source>
</evidence>
<dbReference type="Proteomes" id="UP000276133">
    <property type="component" value="Unassembled WGS sequence"/>
</dbReference>
<gene>
    <name evidence="1" type="ORF">BpHYR1_042356</name>
</gene>
<evidence type="ECO:0000313" key="2">
    <source>
        <dbReference type="Proteomes" id="UP000276133"/>
    </source>
</evidence>
<proteinExistence type="predicted"/>
<sequence length="88" mass="10461">MIHIDTVSSRLFELCEKYVREGLSHYVPLVTRLVEEYKGFDIKSSNCNVFEFIDNNQLEFDKLISVKTNKQILSFEKKNIREILFENI</sequence>
<accession>A0A3M7SV75</accession>
<reference evidence="1 2" key="1">
    <citation type="journal article" date="2018" name="Sci. Rep.">
        <title>Genomic signatures of local adaptation to the degree of environmental predictability in rotifers.</title>
        <authorList>
            <person name="Franch-Gras L."/>
            <person name="Hahn C."/>
            <person name="Garcia-Roger E.M."/>
            <person name="Carmona M.J."/>
            <person name="Serra M."/>
            <person name="Gomez A."/>
        </authorList>
    </citation>
    <scope>NUCLEOTIDE SEQUENCE [LARGE SCALE GENOMIC DNA]</scope>
    <source>
        <strain evidence="1">HYR1</strain>
    </source>
</reference>
<keyword evidence="2" id="KW-1185">Reference proteome</keyword>
<name>A0A3M7SV75_BRAPC</name>
<protein>
    <submittedName>
        <fullName evidence="1">Uncharacterized protein</fullName>
    </submittedName>
</protein>
<comment type="caution">
    <text evidence="1">The sequence shown here is derived from an EMBL/GenBank/DDBJ whole genome shotgun (WGS) entry which is preliminary data.</text>
</comment>
<organism evidence="1 2">
    <name type="scientific">Brachionus plicatilis</name>
    <name type="common">Marine rotifer</name>
    <name type="synonym">Brachionus muelleri</name>
    <dbReference type="NCBI Taxonomy" id="10195"/>
    <lineage>
        <taxon>Eukaryota</taxon>
        <taxon>Metazoa</taxon>
        <taxon>Spiralia</taxon>
        <taxon>Gnathifera</taxon>
        <taxon>Rotifera</taxon>
        <taxon>Eurotatoria</taxon>
        <taxon>Monogononta</taxon>
        <taxon>Pseudotrocha</taxon>
        <taxon>Ploima</taxon>
        <taxon>Brachionidae</taxon>
        <taxon>Brachionus</taxon>
    </lineage>
</organism>
<dbReference type="EMBL" id="REGN01000748">
    <property type="protein sequence ID" value="RNA39490.1"/>
    <property type="molecule type" value="Genomic_DNA"/>
</dbReference>
<dbReference type="AlphaFoldDB" id="A0A3M7SV75"/>